<evidence type="ECO:0000256" key="6">
    <source>
        <dbReference type="ARBA" id="ARBA00023136"/>
    </source>
</evidence>
<proteinExistence type="inferred from homology"/>
<accession>A0A398D7E8</accession>
<keyword evidence="6 7" id="KW-0472">Membrane</keyword>
<evidence type="ECO:0000256" key="5">
    <source>
        <dbReference type="ARBA" id="ARBA00022989"/>
    </source>
</evidence>
<dbReference type="AlphaFoldDB" id="A0A398D7E8"/>
<keyword evidence="5 7" id="KW-1133">Transmembrane helix</keyword>
<evidence type="ECO:0000256" key="3">
    <source>
        <dbReference type="ARBA" id="ARBA00022679"/>
    </source>
</evidence>
<keyword evidence="10" id="KW-1185">Reference proteome</keyword>
<feature type="transmembrane region" description="Helical" evidence="7">
    <location>
        <begin position="72"/>
        <end position="90"/>
    </location>
</feature>
<evidence type="ECO:0000256" key="4">
    <source>
        <dbReference type="ARBA" id="ARBA00022692"/>
    </source>
</evidence>
<dbReference type="NCBIfam" id="TIGR03025">
    <property type="entry name" value="EPS_sugtrans"/>
    <property type="match status" value="1"/>
</dbReference>
<feature type="domain" description="Bacterial sugar transferase" evidence="8">
    <location>
        <begin position="254"/>
        <end position="445"/>
    </location>
</feature>
<keyword evidence="4 7" id="KW-0812">Transmembrane</keyword>
<gene>
    <name evidence="9" type="ORF">SMC6_07880</name>
</gene>
<sequence>MRHRSLRPLLDALCLLVAFLLALLVRFRFETSTIDVQWYWVSLGLFAGVDIGYLYLRGMYDNGHVTADRTGVVVDGLVYATFLYLLVAYLVKNTLFSRLTLVYFLVLSFVLQLVLERTVVAIRRRRYAHGTDLVPTIVAGSVDDLAAAGLDALSLQRGLGMRLLQTEGGGVTAVSCAQLETALADGAAHAVLLASPLLETSQMVELCLRRYVTVYALGGTVRTLPYPSDVLFVDHTPVLRVRDLLVVGVGARVKRLMDVLLAGLGVVILSPILLVLAMLVKLTSHGPVLFGHRRLGEGGRSIRVYKFRSMAVDAEVRLQDMLATDPVLRAEYEATYKLRNDPRVTPLGRWLRRTSLDELPQLFNVLRGDLSLVGPRPIVADEIAKYGPAAAVILRVSPGVTGLWQVSGRSDLDYAERVRLDMDYITHWSLWLDVRILAATIPAVLRRRGAR</sequence>
<dbReference type="PANTHER" id="PTHR30576">
    <property type="entry name" value="COLANIC BIOSYNTHESIS UDP-GLUCOSE LIPID CARRIER TRANSFERASE"/>
    <property type="match status" value="1"/>
</dbReference>
<evidence type="ECO:0000256" key="1">
    <source>
        <dbReference type="ARBA" id="ARBA00004141"/>
    </source>
</evidence>
<evidence type="ECO:0000259" key="8">
    <source>
        <dbReference type="Pfam" id="PF02397"/>
    </source>
</evidence>
<evidence type="ECO:0000313" key="10">
    <source>
        <dbReference type="Proteomes" id="UP000266260"/>
    </source>
</evidence>
<dbReference type="GO" id="GO:0016780">
    <property type="term" value="F:phosphotransferase activity, for other substituted phosphate groups"/>
    <property type="evidence" value="ECO:0007669"/>
    <property type="project" value="TreeGrafter"/>
</dbReference>
<dbReference type="InterPro" id="IPR003362">
    <property type="entry name" value="Bact_transf"/>
</dbReference>
<comment type="subcellular location">
    <subcellularLocation>
        <location evidence="1">Membrane</location>
        <topology evidence="1">Multi-pass membrane protein</topology>
    </subcellularLocation>
</comment>
<keyword evidence="3 9" id="KW-0808">Transferase</keyword>
<evidence type="ECO:0000313" key="9">
    <source>
        <dbReference type="EMBL" id="RIE07034.1"/>
    </source>
</evidence>
<dbReference type="Pfam" id="PF13727">
    <property type="entry name" value="CoA_binding_3"/>
    <property type="match status" value="1"/>
</dbReference>
<dbReference type="PANTHER" id="PTHR30576:SF10">
    <property type="entry name" value="SLL5057 PROTEIN"/>
    <property type="match status" value="1"/>
</dbReference>
<feature type="transmembrane region" description="Helical" evidence="7">
    <location>
        <begin position="259"/>
        <end position="280"/>
    </location>
</feature>
<dbReference type="Proteomes" id="UP000266260">
    <property type="component" value="Unassembled WGS sequence"/>
</dbReference>
<comment type="similarity">
    <text evidence="2">Belongs to the bacterial sugar transferase family.</text>
</comment>
<feature type="transmembrane region" description="Helical" evidence="7">
    <location>
        <begin position="96"/>
        <end position="115"/>
    </location>
</feature>
<evidence type="ECO:0000256" key="7">
    <source>
        <dbReference type="SAM" id="Phobius"/>
    </source>
</evidence>
<feature type="transmembrane region" description="Helical" evidence="7">
    <location>
        <begin position="38"/>
        <end position="60"/>
    </location>
</feature>
<evidence type="ECO:0000256" key="2">
    <source>
        <dbReference type="ARBA" id="ARBA00006464"/>
    </source>
</evidence>
<dbReference type="EMBL" id="QXIT01000139">
    <property type="protein sequence ID" value="RIE07034.1"/>
    <property type="molecule type" value="Genomic_DNA"/>
</dbReference>
<name>A0A398D7E8_9BACT</name>
<reference evidence="9 10" key="1">
    <citation type="submission" date="2018-09" db="EMBL/GenBank/DDBJ databases">
        <title>Discovery and Ecogenomic Context for Candidatus Cryosericales, a Global Caldiserica Order Active in Thawing Permafrost.</title>
        <authorList>
            <person name="Martinez M.A."/>
            <person name="Woodcroft B.J."/>
            <person name="Ignacio Espinoza J.C."/>
            <person name="Zayed A."/>
            <person name="Singleton C.M."/>
            <person name="Boyd J."/>
            <person name="Li Y.-F."/>
            <person name="Purvine S."/>
            <person name="Maughan H."/>
            <person name="Hodgkins S.B."/>
            <person name="Anderson D."/>
            <person name="Sederholm M."/>
            <person name="Temperton B."/>
            <person name="Saleska S.R."/>
            <person name="Tyson G.W."/>
            <person name="Rich V.I."/>
        </authorList>
    </citation>
    <scope>NUCLEOTIDE SEQUENCE [LARGE SCALE GENOMIC DNA]</scope>
    <source>
        <strain evidence="9 10">SMC6</strain>
    </source>
</reference>
<dbReference type="InterPro" id="IPR017475">
    <property type="entry name" value="EPS_sugar_tfrase"/>
</dbReference>
<organism evidence="9 10">
    <name type="scientific">Candidatus Cryosericum odellii</name>
    <dbReference type="NCBI Taxonomy" id="2290917"/>
    <lineage>
        <taxon>Bacteria</taxon>
        <taxon>Pseudomonadati</taxon>
        <taxon>Caldisericota/Cryosericota group</taxon>
        <taxon>Candidatus Cryosericota</taxon>
        <taxon>Candidatus Cryosericia</taxon>
        <taxon>Candidatus Cryosericales</taxon>
        <taxon>Candidatus Cryosericaceae</taxon>
        <taxon>Candidatus Cryosericum</taxon>
    </lineage>
</organism>
<protein>
    <submittedName>
        <fullName evidence="9">Sugar transferase</fullName>
    </submittedName>
</protein>
<dbReference type="RefSeq" id="WP_119088242.1">
    <property type="nucleotide sequence ID" value="NZ_QXIT01000139.1"/>
</dbReference>
<dbReference type="GO" id="GO:0016020">
    <property type="term" value="C:membrane"/>
    <property type="evidence" value="ECO:0007669"/>
    <property type="project" value="UniProtKB-SubCell"/>
</dbReference>
<comment type="caution">
    <text evidence="9">The sequence shown here is derived from an EMBL/GenBank/DDBJ whole genome shotgun (WGS) entry which is preliminary data.</text>
</comment>
<dbReference type="Pfam" id="PF02397">
    <property type="entry name" value="Bac_transf"/>
    <property type="match status" value="1"/>
</dbReference>